<reference evidence="1 2" key="1">
    <citation type="submission" date="2019-05" db="EMBL/GenBank/DDBJ databases">
        <title>Another draft genome of Portunus trituberculatus and its Hox gene families provides insights of decapod evolution.</title>
        <authorList>
            <person name="Jeong J.-H."/>
            <person name="Song I."/>
            <person name="Kim S."/>
            <person name="Choi T."/>
            <person name="Kim D."/>
            <person name="Ryu S."/>
            <person name="Kim W."/>
        </authorList>
    </citation>
    <scope>NUCLEOTIDE SEQUENCE [LARGE SCALE GENOMIC DNA]</scope>
    <source>
        <tissue evidence="1">Muscle</tissue>
    </source>
</reference>
<dbReference type="Proteomes" id="UP000324222">
    <property type="component" value="Unassembled WGS sequence"/>
</dbReference>
<proteinExistence type="predicted"/>
<gene>
    <name evidence="1" type="primary">KIFAP3</name>
    <name evidence="1" type="ORF">E2C01_046914</name>
</gene>
<dbReference type="EMBL" id="VSRR010011334">
    <property type="protein sequence ID" value="MPC53030.1"/>
    <property type="molecule type" value="Genomic_DNA"/>
</dbReference>
<dbReference type="OrthoDB" id="10265679at2759"/>
<sequence length="123" mass="13723">MFSRHGNRSETAKIGSLCMDIIDGELQRTDQYREQLTKRKKGGELGADPAKLQQDYERNLKKYQAVIEKQDQIYGYGPRIFIDCANKSIHSDKLAAVRACSSVYVFLALLGVSPPAGDAEGRL</sequence>
<dbReference type="AlphaFoldDB" id="A0A5B7FZ06"/>
<comment type="caution">
    <text evidence="1">The sequence shown here is derived from an EMBL/GenBank/DDBJ whole genome shotgun (WGS) entry which is preliminary data.</text>
</comment>
<evidence type="ECO:0000313" key="2">
    <source>
        <dbReference type="Proteomes" id="UP000324222"/>
    </source>
</evidence>
<evidence type="ECO:0000313" key="1">
    <source>
        <dbReference type="EMBL" id="MPC53030.1"/>
    </source>
</evidence>
<accession>A0A5B7FZ06</accession>
<keyword evidence="2" id="KW-1185">Reference proteome</keyword>
<name>A0A5B7FZ06_PORTR</name>
<organism evidence="1 2">
    <name type="scientific">Portunus trituberculatus</name>
    <name type="common">Swimming crab</name>
    <name type="synonym">Neptunus trituberculatus</name>
    <dbReference type="NCBI Taxonomy" id="210409"/>
    <lineage>
        <taxon>Eukaryota</taxon>
        <taxon>Metazoa</taxon>
        <taxon>Ecdysozoa</taxon>
        <taxon>Arthropoda</taxon>
        <taxon>Crustacea</taxon>
        <taxon>Multicrustacea</taxon>
        <taxon>Malacostraca</taxon>
        <taxon>Eumalacostraca</taxon>
        <taxon>Eucarida</taxon>
        <taxon>Decapoda</taxon>
        <taxon>Pleocyemata</taxon>
        <taxon>Brachyura</taxon>
        <taxon>Eubrachyura</taxon>
        <taxon>Portunoidea</taxon>
        <taxon>Portunidae</taxon>
        <taxon>Portuninae</taxon>
        <taxon>Portunus</taxon>
    </lineage>
</organism>
<protein>
    <submittedName>
        <fullName evidence="1">Kinesin-associated protein 3</fullName>
    </submittedName>
</protein>
<dbReference type="Pfam" id="PF05804">
    <property type="entry name" value="KAP"/>
    <property type="match status" value="1"/>
</dbReference>